<comment type="caution">
    <text evidence="3">The sequence shown here is derived from an EMBL/GenBank/DDBJ whole genome shotgun (WGS) entry which is preliminary data.</text>
</comment>
<name>A0A7J0BHN6_9BACT</name>
<keyword evidence="1" id="KW-0812">Transmembrane</keyword>
<dbReference type="Pfam" id="PF07331">
    <property type="entry name" value="TctB"/>
    <property type="match status" value="1"/>
</dbReference>
<evidence type="ECO:0000313" key="4">
    <source>
        <dbReference type="Proteomes" id="UP000503840"/>
    </source>
</evidence>
<keyword evidence="1" id="KW-0472">Membrane</keyword>
<reference evidence="3 4" key="1">
    <citation type="submission" date="2020-05" db="EMBL/GenBank/DDBJ databases">
        <title>Draft genome sequence of Desulfovibrio sp. strain HN2T.</title>
        <authorList>
            <person name="Ueno A."/>
            <person name="Tamazawa S."/>
            <person name="Tamamura S."/>
            <person name="Murakami T."/>
            <person name="Kiyama T."/>
            <person name="Inomata H."/>
            <person name="Amano Y."/>
            <person name="Miyakawa K."/>
            <person name="Tamaki H."/>
            <person name="Naganuma T."/>
            <person name="Kaneko K."/>
        </authorList>
    </citation>
    <scope>NUCLEOTIDE SEQUENCE [LARGE SCALE GENOMIC DNA]</scope>
    <source>
        <strain evidence="3 4">HN2</strain>
    </source>
</reference>
<sequence>MTRKLAELLLLGGFLVLAVLLYSSTASYPQSVQGSTAEYVRFLGLSLGILCVAELALSARKARRKDKDDSSNKKLVIADMPVRFWGLLGLLVLYTLTFEYLGFYLASGLFLPIAMYLLGARRILSIGLTTAGVLGFIYIVFERLLGVFMPACSFLG</sequence>
<evidence type="ECO:0000256" key="1">
    <source>
        <dbReference type="SAM" id="Phobius"/>
    </source>
</evidence>
<feature type="transmembrane region" description="Helical" evidence="1">
    <location>
        <begin position="77"/>
        <end position="94"/>
    </location>
</feature>
<dbReference type="RefSeq" id="WP_174404902.1">
    <property type="nucleotide sequence ID" value="NZ_BLVO01000013.1"/>
</dbReference>
<feature type="transmembrane region" description="Helical" evidence="1">
    <location>
        <begin position="123"/>
        <end position="141"/>
    </location>
</feature>
<feature type="transmembrane region" description="Helical" evidence="1">
    <location>
        <begin position="39"/>
        <end position="57"/>
    </location>
</feature>
<protein>
    <recommendedName>
        <fullName evidence="2">DUF1468 domain-containing protein</fullName>
    </recommendedName>
</protein>
<dbReference type="AlphaFoldDB" id="A0A7J0BHN6"/>
<dbReference type="Proteomes" id="UP000503840">
    <property type="component" value="Unassembled WGS sequence"/>
</dbReference>
<evidence type="ECO:0000313" key="3">
    <source>
        <dbReference type="EMBL" id="GFM33230.1"/>
    </source>
</evidence>
<feature type="domain" description="DUF1468" evidence="2">
    <location>
        <begin position="14"/>
        <end position="150"/>
    </location>
</feature>
<dbReference type="EMBL" id="BLVO01000013">
    <property type="protein sequence ID" value="GFM33230.1"/>
    <property type="molecule type" value="Genomic_DNA"/>
</dbReference>
<gene>
    <name evidence="3" type="ORF">DSM101010T_15950</name>
</gene>
<dbReference type="InterPro" id="IPR009936">
    <property type="entry name" value="DUF1468"/>
</dbReference>
<evidence type="ECO:0000259" key="2">
    <source>
        <dbReference type="Pfam" id="PF07331"/>
    </source>
</evidence>
<organism evidence="3 4">
    <name type="scientific">Desulfovibrio subterraneus</name>
    <dbReference type="NCBI Taxonomy" id="2718620"/>
    <lineage>
        <taxon>Bacteria</taxon>
        <taxon>Pseudomonadati</taxon>
        <taxon>Thermodesulfobacteriota</taxon>
        <taxon>Desulfovibrionia</taxon>
        <taxon>Desulfovibrionales</taxon>
        <taxon>Desulfovibrionaceae</taxon>
        <taxon>Desulfovibrio</taxon>
    </lineage>
</organism>
<proteinExistence type="predicted"/>
<accession>A0A7J0BHN6</accession>
<keyword evidence="4" id="KW-1185">Reference proteome</keyword>
<keyword evidence="1" id="KW-1133">Transmembrane helix</keyword>